<dbReference type="AlphaFoldDB" id="E5YAK8"/>
<comment type="caution">
    <text evidence="2">The sequence shown here is derived from an EMBL/GenBank/DDBJ whole genome shotgun (WGS) entry which is preliminary data.</text>
</comment>
<keyword evidence="3" id="KW-1185">Reference proteome</keyword>
<dbReference type="Proteomes" id="UP000006034">
    <property type="component" value="Unassembled WGS sequence"/>
</dbReference>
<dbReference type="EMBL" id="ADCP02000001">
    <property type="protein sequence ID" value="EFV43020.2"/>
    <property type="molecule type" value="Genomic_DNA"/>
</dbReference>
<organism evidence="2 3">
    <name type="scientific">Bilophila wadsworthia (strain 3_1_6)</name>
    <dbReference type="NCBI Taxonomy" id="563192"/>
    <lineage>
        <taxon>Bacteria</taxon>
        <taxon>Pseudomonadati</taxon>
        <taxon>Thermodesulfobacteriota</taxon>
        <taxon>Desulfovibrionia</taxon>
        <taxon>Desulfovibrionales</taxon>
        <taxon>Desulfovibrionaceae</taxon>
        <taxon>Bilophila</taxon>
    </lineage>
</organism>
<evidence type="ECO:0000313" key="3">
    <source>
        <dbReference type="Proteomes" id="UP000006034"/>
    </source>
</evidence>
<dbReference type="InterPro" id="IPR001387">
    <property type="entry name" value="Cro/C1-type_HTH"/>
</dbReference>
<dbReference type="HOGENOM" id="CLU_2407389_0_0_7"/>
<dbReference type="eggNOG" id="ENOG50315GG">
    <property type="taxonomic scope" value="Bacteria"/>
</dbReference>
<dbReference type="SMART" id="SM00530">
    <property type="entry name" value="HTH_XRE"/>
    <property type="match status" value="1"/>
</dbReference>
<evidence type="ECO:0000313" key="2">
    <source>
        <dbReference type="EMBL" id="EFV43020.2"/>
    </source>
</evidence>
<gene>
    <name evidence="2" type="ORF">HMPREF0179_03229</name>
</gene>
<dbReference type="Pfam" id="PF01381">
    <property type="entry name" value="HTH_3"/>
    <property type="match status" value="1"/>
</dbReference>
<sequence length="92" mass="10234">MRKRPPSKFGVALVQEYRKRGLTQYSLAQKLGRSTRYLNNLEHDRNEPRFTTILLLADAIGMDPGELVNAAAALSWAALTEEEGALGEMEEG</sequence>
<proteinExistence type="predicted"/>
<protein>
    <recommendedName>
        <fullName evidence="1">HTH cro/C1-type domain-containing protein</fullName>
    </recommendedName>
</protein>
<dbReference type="PROSITE" id="PS50943">
    <property type="entry name" value="HTH_CROC1"/>
    <property type="match status" value="1"/>
</dbReference>
<dbReference type="Gene3D" id="1.10.260.40">
    <property type="entry name" value="lambda repressor-like DNA-binding domains"/>
    <property type="match status" value="1"/>
</dbReference>
<dbReference type="InterPro" id="IPR010982">
    <property type="entry name" value="Lambda_DNA-bd_dom_sf"/>
</dbReference>
<name>E5YAK8_BILW3</name>
<reference evidence="2 3" key="1">
    <citation type="submission" date="2010-10" db="EMBL/GenBank/DDBJ databases">
        <authorList>
            <consortium name="The Broad Institute Genome Sequencing Platform"/>
            <person name="Ward D."/>
            <person name="Earl A."/>
            <person name="Feldgarden M."/>
            <person name="Young S.K."/>
            <person name="Gargeya S."/>
            <person name="Zeng Q."/>
            <person name="Alvarado L."/>
            <person name="Berlin A."/>
            <person name="Bochicchio J."/>
            <person name="Chapman S.B."/>
            <person name="Chen Z."/>
            <person name="Freedman E."/>
            <person name="Gellesch M."/>
            <person name="Goldberg J."/>
            <person name="Griggs A."/>
            <person name="Gujja S."/>
            <person name="Heilman E."/>
            <person name="Heiman D."/>
            <person name="Howarth C."/>
            <person name="Mehta T."/>
            <person name="Neiman D."/>
            <person name="Pearson M."/>
            <person name="Roberts A."/>
            <person name="Saif S."/>
            <person name="Shea T."/>
            <person name="Shenoy N."/>
            <person name="Sisk P."/>
            <person name="Stolte C."/>
            <person name="Sykes S."/>
            <person name="White J."/>
            <person name="Yandava C."/>
            <person name="Allen-Vercoe E."/>
            <person name="Sibley C."/>
            <person name="Ambrose C.E."/>
            <person name="Strauss J."/>
            <person name="Daigneault M."/>
            <person name="Haas B."/>
            <person name="Nusbaum C."/>
            <person name="Birren B."/>
        </authorList>
    </citation>
    <scope>NUCLEOTIDE SEQUENCE [LARGE SCALE GENOMIC DNA]</scope>
    <source>
        <strain evidence="2 3">3_1_6</strain>
    </source>
</reference>
<dbReference type="OrthoDB" id="1123084at2"/>
<accession>E5YAK8</accession>
<reference evidence="2 3" key="2">
    <citation type="submission" date="2013-04" db="EMBL/GenBank/DDBJ databases">
        <title>The Genome Sequence of Bilophila wadsworthia 3_1_6.</title>
        <authorList>
            <consortium name="The Broad Institute Genomics Platform"/>
            <person name="Earl A."/>
            <person name="Ward D."/>
            <person name="Feldgarden M."/>
            <person name="Gevers D."/>
            <person name="Sibley C."/>
            <person name="Strauss J."/>
            <person name="Allen-Vercoe E."/>
            <person name="Walker B."/>
            <person name="Young S."/>
            <person name="Zeng Q."/>
            <person name="Gargeya S."/>
            <person name="Fitzgerald M."/>
            <person name="Haas B."/>
            <person name="Abouelleil A."/>
            <person name="Allen A.W."/>
            <person name="Alvarado L."/>
            <person name="Arachchi H.M."/>
            <person name="Berlin A.M."/>
            <person name="Chapman S.B."/>
            <person name="Gainer-Dewar J."/>
            <person name="Goldberg J."/>
            <person name="Griggs A."/>
            <person name="Gujja S."/>
            <person name="Hansen M."/>
            <person name="Howarth C."/>
            <person name="Imamovic A."/>
            <person name="Ireland A."/>
            <person name="Larimer J."/>
            <person name="McCowan C."/>
            <person name="Murphy C."/>
            <person name="Pearson M."/>
            <person name="Poon T.W."/>
            <person name="Priest M."/>
            <person name="Roberts A."/>
            <person name="Saif S."/>
            <person name="Shea T."/>
            <person name="Sisk P."/>
            <person name="Sykes S."/>
            <person name="Wortman J."/>
            <person name="Nusbaum C."/>
            <person name="Birren B."/>
        </authorList>
    </citation>
    <scope>NUCLEOTIDE SEQUENCE [LARGE SCALE GENOMIC DNA]</scope>
    <source>
        <strain evidence="2 3">3_1_6</strain>
    </source>
</reference>
<dbReference type="GO" id="GO:0003677">
    <property type="term" value="F:DNA binding"/>
    <property type="evidence" value="ECO:0007669"/>
    <property type="project" value="InterPro"/>
</dbReference>
<dbReference type="SUPFAM" id="SSF47413">
    <property type="entry name" value="lambda repressor-like DNA-binding domains"/>
    <property type="match status" value="1"/>
</dbReference>
<feature type="domain" description="HTH cro/C1-type" evidence="1">
    <location>
        <begin position="13"/>
        <end position="67"/>
    </location>
</feature>
<dbReference type="CDD" id="cd00093">
    <property type="entry name" value="HTH_XRE"/>
    <property type="match status" value="1"/>
</dbReference>
<evidence type="ECO:0000259" key="1">
    <source>
        <dbReference type="PROSITE" id="PS50943"/>
    </source>
</evidence>